<dbReference type="InterPro" id="IPR002048">
    <property type="entry name" value="EF_hand_dom"/>
</dbReference>
<evidence type="ECO:0000256" key="1">
    <source>
        <dbReference type="ARBA" id="ARBA00022737"/>
    </source>
</evidence>
<sequence length="186" mass="21390">MANFGSEDDIEMRDESKRMLREMIMSYGDSNDDGIIQKDELGDCLAFIGINIMDEESMDAVIEHFDTNEDGHISIDEIVDQWEVLQVHSLHSDELLKSFKKIDANGDGFIRLPELKAVLTKKGKNQFSGEEASAVLQKLMKYDEDHDGKFSYPEFVKMFSEDEFPFKRIKGLTKKKLPDAKQKQEQ</sequence>
<dbReference type="PROSITE" id="PS00018">
    <property type="entry name" value="EF_HAND_1"/>
    <property type="match status" value="2"/>
</dbReference>
<comment type="caution">
    <text evidence="3">The sequence shown here is derived from an EMBL/GenBank/DDBJ whole genome shotgun (WGS) entry which is preliminary data.</text>
</comment>
<dbReference type="Proteomes" id="UP000749559">
    <property type="component" value="Unassembled WGS sequence"/>
</dbReference>
<dbReference type="Pfam" id="PF13499">
    <property type="entry name" value="EF-hand_7"/>
    <property type="match status" value="1"/>
</dbReference>
<dbReference type="EMBL" id="CAIIXF020000008">
    <property type="protein sequence ID" value="CAH1791594.1"/>
    <property type="molecule type" value="Genomic_DNA"/>
</dbReference>
<protein>
    <submittedName>
        <fullName evidence="3">Uncharacterized protein</fullName>
    </submittedName>
</protein>
<dbReference type="InterPro" id="IPR018247">
    <property type="entry name" value="EF_Hand_1_Ca_BS"/>
</dbReference>
<dbReference type="SMART" id="SM00054">
    <property type="entry name" value="EFh"/>
    <property type="match status" value="4"/>
</dbReference>
<dbReference type="Gene3D" id="1.10.238.10">
    <property type="entry name" value="EF-hand"/>
    <property type="match status" value="2"/>
</dbReference>
<dbReference type="InterPro" id="IPR011992">
    <property type="entry name" value="EF-hand-dom_pair"/>
</dbReference>
<dbReference type="OrthoDB" id="293868at2759"/>
<proteinExistence type="predicted"/>
<name>A0A8J1XX69_OWEFU</name>
<accession>A0A8J1XX69</accession>
<dbReference type="AlphaFoldDB" id="A0A8J1XX69"/>
<dbReference type="CDD" id="cd00051">
    <property type="entry name" value="EFh"/>
    <property type="match status" value="1"/>
</dbReference>
<dbReference type="SUPFAM" id="SSF47473">
    <property type="entry name" value="EF-hand"/>
    <property type="match status" value="1"/>
</dbReference>
<dbReference type="GO" id="GO:0005509">
    <property type="term" value="F:calcium ion binding"/>
    <property type="evidence" value="ECO:0007669"/>
    <property type="project" value="InterPro"/>
</dbReference>
<keyword evidence="2" id="KW-0106">Calcium</keyword>
<keyword evidence="1" id="KW-0677">Repeat</keyword>
<gene>
    <name evidence="3" type="ORF">OFUS_LOCUS16663</name>
</gene>
<evidence type="ECO:0000313" key="4">
    <source>
        <dbReference type="Proteomes" id="UP000749559"/>
    </source>
</evidence>
<dbReference type="PANTHER" id="PTHR10827:SF85">
    <property type="entry name" value="CALCIUM-BINDING PROTEIN"/>
    <property type="match status" value="1"/>
</dbReference>
<organism evidence="3 4">
    <name type="scientific">Owenia fusiformis</name>
    <name type="common">Polychaete worm</name>
    <dbReference type="NCBI Taxonomy" id="6347"/>
    <lineage>
        <taxon>Eukaryota</taxon>
        <taxon>Metazoa</taxon>
        <taxon>Spiralia</taxon>
        <taxon>Lophotrochozoa</taxon>
        <taxon>Annelida</taxon>
        <taxon>Polychaeta</taxon>
        <taxon>Sedentaria</taxon>
        <taxon>Canalipalpata</taxon>
        <taxon>Sabellida</taxon>
        <taxon>Oweniida</taxon>
        <taxon>Oweniidae</taxon>
        <taxon>Owenia</taxon>
    </lineage>
</organism>
<dbReference type="PANTHER" id="PTHR10827">
    <property type="entry name" value="RETICULOCALBIN"/>
    <property type="match status" value="1"/>
</dbReference>
<evidence type="ECO:0000256" key="2">
    <source>
        <dbReference type="ARBA" id="ARBA00022837"/>
    </source>
</evidence>
<reference evidence="3" key="1">
    <citation type="submission" date="2022-03" db="EMBL/GenBank/DDBJ databases">
        <authorList>
            <person name="Martin C."/>
        </authorList>
    </citation>
    <scope>NUCLEOTIDE SEQUENCE</scope>
</reference>
<dbReference type="FunFam" id="1.10.238.10:FF:000003">
    <property type="entry name" value="Calmodulin A"/>
    <property type="match status" value="1"/>
</dbReference>
<dbReference type="Pfam" id="PF13833">
    <property type="entry name" value="EF-hand_8"/>
    <property type="match status" value="1"/>
</dbReference>
<dbReference type="PROSITE" id="PS50222">
    <property type="entry name" value="EF_HAND_2"/>
    <property type="match status" value="4"/>
</dbReference>
<keyword evidence="4" id="KW-1185">Reference proteome</keyword>
<evidence type="ECO:0000313" key="3">
    <source>
        <dbReference type="EMBL" id="CAH1791594.1"/>
    </source>
</evidence>